<sequence>MLYKYLPPSRVDVINDLKIRFSPLKSLNDPYESLPLLSIKEENIIKEESFTELNSFWASVADEEKNQENIEIYDKTTNDLIEHFETIFNKLNLAESLMEYFGDNYGVLSLSRTYRSLLMWSHYTDSGKGYVIGFNKSHHFFHALTLEGKITQPEAVLYSDTRQIISSDKSNLLKQVLCQKSLDWAYEQEERVFRASMDSKSSIGKDEFNLDIILHDIPKGSISEIIIGYQANERTQKKILDAIHKHKIKCDIYKASLSIHEYRIELTKISNKKPAR</sequence>
<gene>
    <name evidence="1" type="ORF">L3081_20585</name>
</gene>
<evidence type="ECO:0000313" key="1">
    <source>
        <dbReference type="EMBL" id="MCI2285341.1"/>
    </source>
</evidence>
<dbReference type="Pfam" id="PF11185">
    <property type="entry name" value="DUF2971"/>
    <property type="match status" value="1"/>
</dbReference>
<dbReference type="InterPro" id="IPR021352">
    <property type="entry name" value="DUF2971"/>
</dbReference>
<name>A0ABS9X793_9GAMM</name>
<dbReference type="EMBL" id="JAKKSL010000005">
    <property type="protein sequence ID" value="MCI2285341.1"/>
    <property type="molecule type" value="Genomic_DNA"/>
</dbReference>
<comment type="caution">
    <text evidence="1">The sequence shown here is derived from an EMBL/GenBank/DDBJ whole genome shotgun (WGS) entry which is preliminary data.</text>
</comment>
<evidence type="ECO:0000313" key="2">
    <source>
        <dbReference type="Proteomes" id="UP001139646"/>
    </source>
</evidence>
<organism evidence="1 2">
    <name type="scientific">Colwellia maritima</name>
    <dbReference type="NCBI Taxonomy" id="2912588"/>
    <lineage>
        <taxon>Bacteria</taxon>
        <taxon>Pseudomonadati</taxon>
        <taxon>Pseudomonadota</taxon>
        <taxon>Gammaproteobacteria</taxon>
        <taxon>Alteromonadales</taxon>
        <taxon>Colwelliaceae</taxon>
        <taxon>Colwellia</taxon>
    </lineage>
</organism>
<proteinExistence type="predicted"/>
<protein>
    <submittedName>
        <fullName evidence="1">DUF2971 domain-containing protein</fullName>
    </submittedName>
</protein>
<dbReference type="RefSeq" id="WP_242288226.1">
    <property type="nucleotide sequence ID" value="NZ_JAKKSL010000005.1"/>
</dbReference>
<dbReference type="Proteomes" id="UP001139646">
    <property type="component" value="Unassembled WGS sequence"/>
</dbReference>
<accession>A0ABS9X793</accession>
<keyword evidence="2" id="KW-1185">Reference proteome</keyword>
<reference evidence="1" key="1">
    <citation type="submission" date="2022-01" db="EMBL/GenBank/DDBJ databases">
        <title>Colwellia maritima, isolated from seawater.</title>
        <authorList>
            <person name="Kristyanto S."/>
            <person name="Jung J."/>
            <person name="Jeon C.O."/>
        </authorList>
    </citation>
    <scope>NUCLEOTIDE SEQUENCE</scope>
    <source>
        <strain evidence="1">MSW7</strain>
    </source>
</reference>